<evidence type="ECO:0000313" key="3">
    <source>
        <dbReference type="EMBL" id="ORX06703.1"/>
    </source>
</evidence>
<reference evidence="3 4" key="1">
    <citation type="submission" date="2016-01" db="EMBL/GenBank/DDBJ databases">
        <title>The new phylogeny of the genus Mycobacterium.</title>
        <authorList>
            <person name="Tarcisio F."/>
            <person name="Conor M."/>
            <person name="Antonella G."/>
            <person name="Elisabetta G."/>
            <person name="Giulia F.S."/>
            <person name="Sara T."/>
            <person name="Anna F."/>
            <person name="Clotilde B."/>
            <person name="Roberto B."/>
            <person name="Veronica D.S."/>
            <person name="Fabio R."/>
            <person name="Monica P."/>
            <person name="Olivier J."/>
            <person name="Enrico T."/>
            <person name="Nicola S."/>
        </authorList>
    </citation>
    <scope>NUCLEOTIDE SEQUENCE [LARGE SCALE GENOMIC DNA]</scope>
    <source>
        <strain evidence="3 4">DSM 44153</strain>
    </source>
</reference>
<sequence>MSTDPILARALDLLARGHRLYAGSDPVAVPMQPHRPPQARPAGVPARRIAELAAAQHRMNLSDRELSALLTQAYAARNAGRHATGRILADAHADTAPGGDTAIGRREALRRMAARLRGQHRHIRHSRRSARDLTHRMRRLRYRAHRAHPIPPARVGYRGRHHRGAVRSHILAALDHLGITDPRARQRWLRGYTTLIARESGGDPSAIADRPATAPGPVQPDGHPLGYARGLTQTLPQTFARYHQPGTAADIYDPVANICASMNYVMHRYGVTADGVNLAALVQQADPRRAPKGY</sequence>
<dbReference type="EMBL" id="LQPZ01000015">
    <property type="protein sequence ID" value="ORX06703.1"/>
    <property type="molecule type" value="Genomic_DNA"/>
</dbReference>
<evidence type="ECO:0000313" key="4">
    <source>
        <dbReference type="Proteomes" id="UP000193090"/>
    </source>
</evidence>
<keyword evidence="4" id="KW-1185">Reference proteome</keyword>
<dbReference type="OrthoDB" id="4629613at2"/>
<dbReference type="SUPFAM" id="SSF53955">
    <property type="entry name" value="Lysozyme-like"/>
    <property type="match status" value="1"/>
</dbReference>
<organism evidence="3 4">
    <name type="scientific">Mycolicibacillus trivialis</name>
    <dbReference type="NCBI Taxonomy" id="1798"/>
    <lineage>
        <taxon>Bacteria</taxon>
        <taxon>Bacillati</taxon>
        <taxon>Actinomycetota</taxon>
        <taxon>Actinomycetes</taxon>
        <taxon>Mycobacteriales</taxon>
        <taxon>Mycobacteriaceae</taxon>
        <taxon>Mycolicibacillus</taxon>
    </lineage>
</organism>
<dbReference type="AlphaFoldDB" id="A0A1X2EMP3"/>
<evidence type="ECO:0000259" key="2">
    <source>
        <dbReference type="Pfam" id="PF01464"/>
    </source>
</evidence>
<comment type="caution">
    <text evidence="3">The sequence shown here is derived from an EMBL/GenBank/DDBJ whole genome shotgun (WGS) entry which is preliminary data.</text>
</comment>
<protein>
    <recommendedName>
        <fullName evidence="2">Transglycosylase SLT domain-containing protein</fullName>
    </recommendedName>
</protein>
<dbReference type="Gene3D" id="1.10.530.10">
    <property type="match status" value="1"/>
</dbReference>
<dbReference type="InterPro" id="IPR023346">
    <property type="entry name" value="Lysozyme-like_dom_sf"/>
</dbReference>
<name>A0A1X2EMP3_9MYCO</name>
<evidence type="ECO:0000256" key="1">
    <source>
        <dbReference type="SAM" id="MobiDB-lite"/>
    </source>
</evidence>
<dbReference type="RefSeq" id="WP_085109283.1">
    <property type="nucleotide sequence ID" value="NZ_JACKSN010000038.1"/>
</dbReference>
<dbReference type="Pfam" id="PF01464">
    <property type="entry name" value="SLT"/>
    <property type="match status" value="1"/>
</dbReference>
<accession>A0A1X2EMP3</accession>
<proteinExistence type="predicted"/>
<dbReference type="InterPro" id="IPR008258">
    <property type="entry name" value="Transglycosylase_SLT_dom_1"/>
</dbReference>
<feature type="region of interest" description="Disordered" evidence="1">
    <location>
        <begin position="200"/>
        <end position="227"/>
    </location>
</feature>
<dbReference type="Proteomes" id="UP000193090">
    <property type="component" value="Unassembled WGS sequence"/>
</dbReference>
<feature type="domain" description="Transglycosylase SLT" evidence="2">
    <location>
        <begin position="191"/>
        <end position="274"/>
    </location>
</feature>
<gene>
    <name evidence="3" type="ORF">AWC30_06280</name>
</gene>
<dbReference type="STRING" id="1798.AWC30_06280"/>